<dbReference type="KEGG" id="pmf:P9303_12581"/>
<dbReference type="AlphaFoldDB" id="A2C945"/>
<dbReference type="Proteomes" id="UP000002274">
    <property type="component" value="Chromosome"/>
</dbReference>
<organism evidence="2 3">
    <name type="scientific">Prochlorococcus marinus (strain MIT 9303)</name>
    <dbReference type="NCBI Taxonomy" id="59922"/>
    <lineage>
        <taxon>Bacteria</taxon>
        <taxon>Bacillati</taxon>
        <taxon>Cyanobacteriota</taxon>
        <taxon>Cyanophyceae</taxon>
        <taxon>Synechococcales</taxon>
        <taxon>Prochlorococcaceae</taxon>
        <taxon>Prochlorococcus</taxon>
    </lineage>
</organism>
<dbReference type="EMBL" id="CP000554">
    <property type="protein sequence ID" value="ABM78005.1"/>
    <property type="molecule type" value="Genomic_DNA"/>
</dbReference>
<accession>A2C945</accession>
<sequence length="160" mass="17931">MPTAHPQRQQKTPQKSAPTSNGFGDHSNTQALAESPGPQSQKNGSTSQSFLQSHVDTSAQRDHFFSLTDPVWVPEAVASELLAMKPSTLRCMRRERRLRPGIDWIYSTGGKHSSVLYNVPSIIELLVQRTIEATQKEDAQREARLKNKQEKVETYEEGEA</sequence>
<protein>
    <submittedName>
        <fullName evidence="2">Uncharacterized protein</fullName>
    </submittedName>
</protein>
<proteinExistence type="predicted"/>
<name>A2C945_PROM3</name>
<dbReference type="STRING" id="59922.P9303_12581"/>
<dbReference type="HOGENOM" id="CLU_1650627_0_0_3"/>
<feature type="region of interest" description="Disordered" evidence="1">
    <location>
        <begin position="1"/>
        <end position="54"/>
    </location>
</feature>
<evidence type="ECO:0000313" key="3">
    <source>
        <dbReference type="Proteomes" id="UP000002274"/>
    </source>
</evidence>
<feature type="compositionally biased region" description="Basic and acidic residues" evidence="1">
    <location>
        <begin position="136"/>
        <end position="154"/>
    </location>
</feature>
<evidence type="ECO:0000313" key="2">
    <source>
        <dbReference type="EMBL" id="ABM78005.1"/>
    </source>
</evidence>
<evidence type="ECO:0000256" key="1">
    <source>
        <dbReference type="SAM" id="MobiDB-lite"/>
    </source>
</evidence>
<reference evidence="2 3" key="1">
    <citation type="journal article" date="2007" name="PLoS Genet.">
        <title>Patterns and implications of gene gain and loss in the evolution of Prochlorococcus.</title>
        <authorList>
            <person name="Kettler G.C."/>
            <person name="Martiny A.C."/>
            <person name="Huang K."/>
            <person name="Zucker J."/>
            <person name="Coleman M.L."/>
            <person name="Rodrigue S."/>
            <person name="Chen F."/>
            <person name="Lapidus A."/>
            <person name="Ferriera S."/>
            <person name="Johnson J."/>
            <person name="Steglich C."/>
            <person name="Church G.M."/>
            <person name="Richardson P."/>
            <person name="Chisholm S.W."/>
        </authorList>
    </citation>
    <scope>NUCLEOTIDE SEQUENCE [LARGE SCALE GENOMIC DNA]</scope>
    <source>
        <strain evidence="2 3">MIT 9303</strain>
    </source>
</reference>
<gene>
    <name evidence="2" type="ordered locus">P9303_12581</name>
</gene>
<feature type="region of interest" description="Disordered" evidence="1">
    <location>
        <begin position="136"/>
        <end position="160"/>
    </location>
</feature>